<reference evidence="11" key="1">
    <citation type="submission" date="2022-07" db="EMBL/GenBank/DDBJ databases">
        <title>Genome Sequence of Physisporinus lineatus.</title>
        <authorList>
            <person name="Buettner E."/>
        </authorList>
    </citation>
    <scope>NUCLEOTIDE SEQUENCE</scope>
    <source>
        <strain evidence="11">VT162</strain>
    </source>
</reference>
<keyword evidence="12" id="KW-1185">Reference proteome</keyword>
<evidence type="ECO:0000256" key="4">
    <source>
        <dbReference type="ARBA" id="ARBA00022723"/>
    </source>
</evidence>
<keyword evidence="5 9" id="KW-0560">Oxidoreductase</keyword>
<feature type="transmembrane region" description="Helical" evidence="10">
    <location>
        <begin position="21"/>
        <end position="39"/>
    </location>
</feature>
<evidence type="ECO:0000256" key="5">
    <source>
        <dbReference type="ARBA" id="ARBA00023002"/>
    </source>
</evidence>
<keyword evidence="10" id="KW-0812">Transmembrane</keyword>
<dbReference type="PRINTS" id="PR00463">
    <property type="entry name" value="EP450I"/>
</dbReference>
<dbReference type="Proteomes" id="UP001212997">
    <property type="component" value="Unassembled WGS sequence"/>
</dbReference>
<dbReference type="PANTHER" id="PTHR24287">
    <property type="entry name" value="P450, PUTATIVE (EUROFUNG)-RELATED"/>
    <property type="match status" value="1"/>
</dbReference>
<feature type="transmembrane region" description="Helical" evidence="10">
    <location>
        <begin position="45"/>
        <end position="66"/>
    </location>
</feature>
<dbReference type="PRINTS" id="PR00385">
    <property type="entry name" value="P450"/>
</dbReference>
<evidence type="ECO:0000313" key="11">
    <source>
        <dbReference type="EMBL" id="KAJ3488812.1"/>
    </source>
</evidence>
<organism evidence="11 12">
    <name type="scientific">Meripilus lineatus</name>
    <dbReference type="NCBI Taxonomy" id="2056292"/>
    <lineage>
        <taxon>Eukaryota</taxon>
        <taxon>Fungi</taxon>
        <taxon>Dikarya</taxon>
        <taxon>Basidiomycota</taxon>
        <taxon>Agaricomycotina</taxon>
        <taxon>Agaricomycetes</taxon>
        <taxon>Polyporales</taxon>
        <taxon>Meripilaceae</taxon>
        <taxon>Meripilus</taxon>
    </lineage>
</organism>
<evidence type="ECO:0000256" key="6">
    <source>
        <dbReference type="ARBA" id="ARBA00023004"/>
    </source>
</evidence>
<keyword evidence="10" id="KW-0472">Membrane</keyword>
<evidence type="ECO:0000256" key="8">
    <source>
        <dbReference type="PIRSR" id="PIRSR602401-1"/>
    </source>
</evidence>
<dbReference type="GO" id="GO:0005506">
    <property type="term" value="F:iron ion binding"/>
    <property type="evidence" value="ECO:0007669"/>
    <property type="project" value="InterPro"/>
</dbReference>
<dbReference type="InterPro" id="IPR047146">
    <property type="entry name" value="Cyt_P450_E_CYP52_fungi"/>
</dbReference>
<dbReference type="PROSITE" id="PS00086">
    <property type="entry name" value="CYTOCHROME_P450"/>
    <property type="match status" value="1"/>
</dbReference>
<dbReference type="InterPro" id="IPR001128">
    <property type="entry name" value="Cyt_P450"/>
</dbReference>
<evidence type="ECO:0008006" key="13">
    <source>
        <dbReference type="Google" id="ProtNLM"/>
    </source>
</evidence>
<dbReference type="InterPro" id="IPR002401">
    <property type="entry name" value="Cyt_P450_E_grp-I"/>
</dbReference>
<keyword evidence="4 8" id="KW-0479">Metal-binding</keyword>
<dbReference type="EMBL" id="JANAWD010000059">
    <property type="protein sequence ID" value="KAJ3488812.1"/>
    <property type="molecule type" value="Genomic_DNA"/>
</dbReference>
<protein>
    <recommendedName>
        <fullName evidence="13">Cytochrome P450 monooxygenase pc-3</fullName>
    </recommendedName>
</protein>
<dbReference type="CDD" id="cd11063">
    <property type="entry name" value="CYP52"/>
    <property type="match status" value="1"/>
</dbReference>
<proteinExistence type="inferred from homology"/>
<dbReference type="AlphaFoldDB" id="A0AAD5V8D0"/>
<accession>A0AAD5V8D0</accession>
<keyword evidence="10" id="KW-1133">Transmembrane helix</keyword>
<dbReference type="Gene3D" id="1.10.630.10">
    <property type="entry name" value="Cytochrome P450"/>
    <property type="match status" value="1"/>
</dbReference>
<gene>
    <name evidence="11" type="ORF">NLI96_g2592</name>
</gene>
<comment type="caution">
    <text evidence="11">The sequence shown here is derived from an EMBL/GenBank/DDBJ whole genome shotgun (WGS) entry which is preliminary data.</text>
</comment>
<dbReference type="PANTHER" id="PTHR24287:SF1">
    <property type="entry name" value="P450, PUTATIVE (EUROFUNG)-RELATED"/>
    <property type="match status" value="1"/>
</dbReference>
<feature type="binding site" description="axial binding residue" evidence="8">
    <location>
        <position position="469"/>
    </location>
    <ligand>
        <name>heme</name>
        <dbReference type="ChEBI" id="CHEBI:30413"/>
    </ligand>
    <ligandPart>
        <name>Fe</name>
        <dbReference type="ChEBI" id="CHEBI:18248"/>
    </ligandPart>
</feature>
<evidence type="ECO:0000256" key="2">
    <source>
        <dbReference type="ARBA" id="ARBA00010617"/>
    </source>
</evidence>
<keyword evidence="3 8" id="KW-0349">Heme</keyword>
<evidence type="ECO:0000256" key="1">
    <source>
        <dbReference type="ARBA" id="ARBA00001971"/>
    </source>
</evidence>
<evidence type="ECO:0000256" key="10">
    <source>
        <dbReference type="SAM" id="Phobius"/>
    </source>
</evidence>
<dbReference type="GO" id="GO:0020037">
    <property type="term" value="F:heme binding"/>
    <property type="evidence" value="ECO:0007669"/>
    <property type="project" value="InterPro"/>
</dbReference>
<dbReference type="GO" id="GO:0016705">
    <property type="term" value="F:oxidoreductase activity, acting on paired donors, with incorporation or reduction of molecular oxygen"/>
    <property type="evidence" value="ECO:0007669"/>
    <property type="project" value="InterPro"/>
</dbReference>
<dbReference type="Pfam" id="PF00067">
    <property type="entry name" value="p450"/>
    <property type="match status" value="1"/>
</dbReference>
<comment type="cofactor">
    <cofactor evidence="1 8">
        <name>heme</name>
        <dbReference type="ChEBI" id="CHEBI:30413"/>
    </cofactor>
</comment>
<keyword evidence="6 8" id="KW-0408">Iron</keyword>
<name>A0AAD5V8D0_9APHY</name>
<evidence type="ECO:0000313" key="12">
    <source>
        <dbReference type="Proteomes" id="UP001212997"/>
    </source>
</evidence>
<dbReference type="GO" id="GO:0004497">
    <property type="term" value="F:monooxygenase activity"/>
    <property type="evidence" value="ECO:0007669"/>
    <property type="project" value="UniProtKB-KW"/>
</dbReference>
<evidence type="ECO:0000256" key="9">
    <source>
        <dbReference type="RuleBase" id="RU000461"/>
    </source>
</evidence>
<dbReference type="SUPFAM" id="SSF48264">
    <property type="entry name" value="Cytochrome P450"/>
    <property type="match status" value="1"/>
</dbReference>
<comment type="similarity">
    <text evidence="2 9">Belongs to the cytochrome P450 family.</text>
</comment>
<evidence type="ECO:0000256" key="7">
    <source>
        <dbReference type="ARBA" id="ARBA00023033"/>
    </source>
</evidence>
<sequence>MEEEAPPSRLTSRGVTPQIRVFGPMIAPAFGVVLLNVFLGSALGFIWLSSACLLSVVAVLFVRIQIRAMWEWWDARRMGAIRPPRFDGKWPGSIDLLIEQFDAFINDYFGEWFQATMYSVLGTGVFNSDGDMWKFHRSITRPFFSRDRISHFEMLDNYADIALNKMRDRLSSGVSIDFQDVISRFTLDSATDFLFGASVGSLLTDLPYPHHHPSKVAKSSPADDFAAAFAEAQLTIAARNRQGWVWPLIEIFKDRTADPMKVVNAYIDPILQEAVRRAKETSYDQKSLKEVEDDETLLDHLVKHTQDPQVLHDEILNIMIAGRDTTAATLTFVTYFLTMYPSVFTRLRNEVLEHVGPSRRPTYDDIKEMKYLRAVINETLRLYPPVPINVRTTIEAITLPNPDPTGKPFYIPAKAATAYSVFIMHRRKEYWGPDAEEFDPDRFLDHRLHKYLIPNPFIFLPFNAGPRICLGQQFAYNEVSFFLIRLLQRFSSIELDPSAQPPESRPPAEWAKAKSYRKRVEKIFPKLHLTMYSMGGLWVKMSEANEGP</sequence>
<evidence type="ECO:0000256" key="3">
    <source>
        <dbReference type="ARBA" id="ARBA00022617"/>
    </source>
</evidence>
<dbReference type="InterPro" id="IPR036396">
    <property type="entry name" value="Cyt_P450_sf"/>
</dbReference>
<dbReference type="InterPro" id="IPR017972">
    <property type="entry name" value="Cyt_P450_CS"/>
</dbReference>
<keyword evidence="7 9" id="KW-0503">Monooxygenase</keyword>